<feature type="domain" description="Thioesterase" evidence="4">
    <location>
        <begin position="75"/>
        <end position="151"/>
    </location>
</feature>
<dbReference type="AlphaFoldDB" id="A0A7J5BDI2"/>
<comment type="caution">
    <text evidence="5">The sequence shown here is derived from an EMBL/GenBank/DDBJ whole genome shotgun (WGS) entry which is preliminary data.</text>
</comment>
<dbReference type="GO" id="GO:0005829">
    <property type="term" value="C:cytosol"/>
    <property type="evidence" value="ECO:0007669"/>
    <property type="project" value="TreeGrafter"/>
</dbReference>
<dbReference type="OrthoDB" id="9798208at2"/>
<feature type="region of interest" description="Disordered" evidence="3">
    <location>
        <begin position="1"/>
        <end position="21"/>
    </location>
</feature>
<dbReference type="InterPro" id="IPR006683">
    <property type="entry name" value="Thioestr_dom"/>
</dbReference>
<keyword evidence="2" id="KW-0378">Hydrolase</keyword>
<feature type="compositionally biased region" description="Basic and acidic residues" evidence="3">
    <location>
        <begin position="1"/>
        <end position="11"/>
    </location>
</feature>
<dbReference type="Pfam" id="PF03061">
    <property type="entry name" value="4HBT"/>
    <property type="match status" value="1"/>
</dbReference>
<comment type="similarity">
    <text evidence="1">Belongs to the thioesterase PaaI family.</text>
</comment>
<dbReference type="CDD" id="cd03443">
    <property type="entry name" value="PaaI_thioesterase"/>
    <property type="match status" value="1"/>
</dbReference>
<dbReference type="Proteomes" id="UP000433493">
    <property type="component" value="Unassembled WGS sequence"/>
</dbReference>
<dbReference type="PANTHER" id="PTHR43240:SF5">
    <property type="entry name" value="1,4-DIHYDROXY-2-NAPHTHOYL-COA THIOESTERASE 1"/>
    <property type="match status" value="1"/>
</dbReference>
<evidence type="ECO:0000259" key="4">
    <source>
        <dbReference type="Pfam" id="PF03061"/>
    </source>
</evidence>
<evidence type="ECO:0000256" key="2">
    <source>
        <dbReference type="ARBA" id="ARBA00022801"/>
    </source>
</evidence>
<evidence type="ECO:0000256" key="3">
    <source>
        <dbReference type="SAM" id="MobiDB-lite"/>
    </source>
</evidence>
<dbReference type="EMBL" id="WBKB01000002">
    <property type="protein sequence ID" value="KAB1644102.1"/>
    <property type="molecule type" value="Genomic_DNA"/>
</dbReference>
<dbReference type="GO" id="GO:0061522">
    <property type="term" value="F:1,4-dihydroxy-2-naphthoyl-CoA thioesterase activity"/>
    <property type="evidence" value="ECO:0007669"/>
    <property type="project" value="TreeGrafter"/>
</dbReference>
<protein>
    <submittedName>
        <fullName evidence="5">PaaI family thioesterase</fullName>
    </submittedName>
</protein>
<dbReference type="SUPFAM" id="SSF54637">
    <property type="entry name" value="Thioesterase/thiol ester dehydrase-isomerase"/>
    <property type="match status" value="1"/>
</dbReference>
<dbReference type="NCBIfam" id="TIGR00369">
    <property type="entry name" value="unchar_dom_1"/>
    <property type="match status" value="1"/>
</dbReference>
<evidence type="ECO:0000313" key="6">
    <source>
        <dbReference type="Proteomes" id="UP000433493"/>
    </source>
</evidence>
<dbReference type="Gene3D" id="3.10.129.10">
    <property type="entry name" value="Hotdog Thioesterase"/>
    <property type="match status" value="1"/>
</dbReference>
<keyword evidence="6" id="KW-1185">Reference proteome</keyword>
<name>A0A7J5BDI2_9MICO</name>
<sequence>MREATQHARDSTRRKKLTKTSIPTEVNGLSIPDQETITHGIGPGNLGAKMGILFVEVSAERSVAVMPVADNEQPYGLLHGGAYCVLGESLGSVSAAIHAGENNYAVGIDINATHTASATSGWVTAECRAIHLGGSLTVHEIVITNEAGRRCSTVRITNMIRTRR</sequence>
<dbReference type="InterPro" id="IPR029069">
    <property type="entry name" value="HotDog_dom_sf"/>
</dbReference>
<reference evidence="5 6" key="1">
    <citation type="submission" date="2019-09" db="EMBL/GenBank/DDBJ databases">
        <title>Phylogeny of genus Pseudoclavibacter and closely related genus.</title>
        <authorList>
            <person name="Li Y."/>
        </authorList>
    </citation>
    <scope>NUCLEOTIDE SEQUENCE [LARGE SCALE GENOMIC DNA]</scope>
    <source>
        <strain evidence="5 6">KCTC 13959</strain>
    </source>
</reference>
<evidence type="ECO:0000256" key="1">
    <source>
        <dbReference type="ARBA" id="ARBA00008324"/>
    </source>
</evidence>
<accession>A0A7J5BDI2</accession>
<gene>
    <name evidence="5" type="ORF">F8O05_04760</name>
</gene>
<dbReference type="InterPro" id="IPR003736">
    <property type="entry name" value="PAAI_dom"/>
</dbReference>
<dbReference type="PANTHER" id="PTHR43240">
    <property type="entry name" value="1,4-DIHYDROXY-2-NAPHTHOYL-COA THIOESTERASE 1"/>
    <property type="match status" value="1"/>
</dbReference>
<proteinExistence type="inferred from homology"/>
<organism evidence="5 6">
    <name type="scientific">Gulosibacter chungangensis</name>
    <dbReference type="NCBI Taxonomy" id="979746"/>
    <lineage>
        <taxon>Bacteria</taxon>
        <taxon>Bacillati</taxon>
        <taxon>Actinomycetota</taxon>
        <taxon>Actinomycetes</taxon>
        <taxon>Micrococcales</taxon>
        <taxon>Microbacteriaceae</taxon>
        <taxon>Gulosibacter</taxon>
    </lineage>
</organism>
<evidence type="ECO:0000313" key="5">
    <source>
        <dbReference type="EMBL" id="KAB1644102.1"/>
    </source>
</evidence>